<gene>
    <name evidence="2" type="ORF">STSU_021770</name>
</gene>
<dbReference type="Proteomes" id="UP000005940">
    <property type="component" value="Chromosome"/>
</dbReference>
<evidence type="ECO:0000313" key="3">
    <source>
        <dbReference type="Proteomes" id="UP000005940"/>
    </source>
</evidence>
<reference evidence="2 3" key="1">
    <citation type="journal article" date="2012" name="J. Bacteriol.">
        <title>Draft genome of Streptomyces tsukubaensis NRRL 18488, the producer of the clinically important immunosuppressant tacrolimus (FK506).</title>
        <authorList>
            <person name="Barreiro C."/>
            <person name="Prieto C."/>
            <person name="Sola-Landa A."/>
            <person name="Solera E."/>
            <person name="Martinez-Castro M."/>
            <person name="Perez-Redondo R."/>
            <person name="Garcia-Estrada C."/>
            <person name="Aparicio J.F."/>
            <person name="Fernandez-Martinez L.T."/>
            <person name="Santos-Aberturas J."/>
            <person name="Salehi-Najafabadi Z."/>
            <person name="Rodriguez-Garcia A."/>
            <person name="Tauch A."/>
            <person name="Martin J.F."/>
        </authorList>
    </citation>
    <scope>NUCLEOTIDE SEQUENCE [LARGE SCALE GENOMIC DNA]</scope>
    <source>
        <strain evidence="3">DSM 42081 / NBRC 108919 / NRRL 18488 / 9993</strain>
    </source>
</reference>
<dbReference type="EMBL" id="CP029159">
    <property type="protein sequence ID" value="QKM69408.1"/>
    <property type="molecule type" value="Genomic_DNA"/>
</dbReference>
<protein>
    <submittedName>
        <fullName evidence="2">Uncharacterized protein</fullName>
    </submittedName>
</protein>
<name>A0A7G3UHC7_STRT9</name>
<evidence type="ECO:0000256" key="1">
    <source>
        <dbReference type="SAM" id="MobiDB-lite"/>
    </source>
</evidence>
<evidence type="ECO:0000313" key="2">
    <source>
        <dbReference type="EMBL" id="QKM69408.1"/>
    </source>
</evidence>
<accession>A0A7G3UHC7</accession>
<sequence length="97" mass="10124">MRRGAAGAVLRRSGSVRRPEPDRPRRGAIPEPGPGTRAAVEGGDTIRWPRAAGSTLPAARPGIRFTGAAGPDPRTRRARSTDRAGRPDGRIAVSPGP</sequence>
<feature type="compositionally biased region" description="Basic and acidic residues" evidence="1">
    <location>
        <begin position="73"/>
        <end position="89"/>
    </location>
</feature>
<organism evidence="2 3">
    <name type="scientific">Streptomyces tsukubensis (strain DSM 42081 / NBRC 108919 / NRRL 18488 / 9993)</name>
    <dbReference type="NCBI Taxonomy" id="1114943"/>
    <lineage>
        <taxon>Bacteria</taxon>
        <taxon>Bacillati</taxon>
        <taxon>Actinomycetota</taxon>
        <taxon>Actinomycetes</taxon>
        <taxon>Kitasatosporales</taxon>
        <taxon>Streptomycetaceae</taxon>
        <taxon>Streptomyces</taxon>
    </lineage>
</organism>
<proteinExistence type="predicted"/>
<dbReference type="AlphaFoldDB" id="A0A7G3UHC7"/>
<keyword evidence="3" id="KW-1185">Reference proteome</keyword>
<feature type="region of interest" description="Disordered" evidence="1">
    <location>
        <begin position="1"/>
        <end position="97"/>
    </location>
</feature>